<dbReference type="NCBIfam" id="NF045835">
    <property type="entry name" value="P60_lipo"/>
    <property type="match status" value="1"/>
</dbReference>
<dbReference type="KEGG" id="mgb:VO56_02940"/>
<feature type="chain" id="PRO_5002300578" description="P60-like lipoprotein" evidence="1">
    <location>
        <begin position="24"/>
        <end position="401"/>
    </location>
</feature>
<feature type="signal peptide" evidence="1">
    <location>
        <begin position="1"/>
        <end position="23"/>
    </location>
</feature>
<proteinExistence type="predicted"/>
<dbReference type="PROSITE" id="PS51257">
    <property type="entry name" value="PROKAR_LIPOPROTEIN"/>
    <property type="match status" value="1"/>
</dbReference>
<accession>A0A0D5ZKC2</accession>
<gene>
    <name evidence="2" type="ORF">VO56_02940</name>
</gene>
<sequence>MAFSFRNKLAPLALALVPAVALASCGRTEDTTAKVEQDAKFKNESIKTVMENFWLKSTLQSIYNTSDDLTKNEQYLNDAFLAYKATVSFNNISNPYYLYEQINSWNANGIFTAAENEALNSLRLSNSNVNKEQFEIIFNNNSTNIEQQVNKLILVLKYFQISSDEQLKKVNTSFETNKDNFQHDQFNLISYVLNKKVAQVWNYKSSSSDDIFANNARTISNVSDYLNLTLNSSVNQNKASADLLFNSQNSFELKLGGYLGLVDSSKVNAVLNYTVSDLKQSTINTSGFYDFSNNKIVTVHQDETLATPIAASNDGSTINVVYLNQIVPVKKDVTEGDKTTSILSFDNTVYASDLTKLELLLALSDSTLYGVAQEAFVKLGNVLEIKNDTIKETLGNLSFIK</sequence>
<evidence type="ECO:0000313" key="3">
    <source>
        <dbReference type="Proteomes" id="UP000032722"/>
    </source>
</evidence>
<evidence type="ECO:0000313" key="2">
    <source>
        <dbReference type="EMBL" id="AKA50177.1"/>
    </source>
</evidence>
<dbReference type="InterPro" id="IPR054783">
    <property type="entry name" value="P60-like"/>
</dbReference>
<reference evidence="2 3" key="1">
    <citation type="journal article" date="2015" name="Genome Announc.">
        <title>Complete Genome Sequence of Mycoplasma meleagridis, a Possible Emerging Pathogen in Chickens.</title>
        <authorList>
            <person name="Abolnik C."/>
        </authorList>
    </citation>
    <scope>NUCLEOTIDE SEQUENCE [LARGE SCALE GENOMIC DNA]</scope>
    <source>
        <strain evidence="2 3">B2096 8B</strain>
    </source>
</reference>
<keyword evidence="1" id="KW-0732">Signal</keyword>
<evidence type="ECO:0000256" key="1">
    <source>
        <dbReference type="SAM" id="SignalP"/>
    </source>
</evidence>
<evidence type="ECO:0008006" key="4">
    <source>
        <dbReference type="Google" id="ProtNLM"/>
    </source>
</evidence>
<dbReference type="HOGENOM" id="CLU_686646_0_0_14"/>
<name>A0A0D5ZKC2_9BACT</name>
<organism evidence="3">
    <name type="scientific">Mycoplasmopsis gallinacea</name>
    <dbReference type="NCBI Taxonomy" id="29556"/>
    <lineage>
        <taxon>Bacteria</taxon>
        <taxon>Bacillati</taxon>
        <taxon>Mycoplasmatota</taxon>
        <taxon>Mycoplasmoidales</taxon>
        <taxon>Metamycoplasmataceae</taxon>
        <taxon>Mycoplasmopsis</taxon>
    </lineage>
</organism>
<dbReference type="EMBL" id="CP011021">
    <property type="protein sequence ID" value="AKA50177.1"/>
    <property type="molecule type" value="Genomic_DNA"/>
</dbReference>
<dbReference type="AlphaFoldDB" id="A0A0D5ZKC2"/>
<dbReference type="Proteomes" id="UP000032722">
    <property type="component" value="Chromosome"/>
</dbReference>
<dbReference type="PATRIC" id="fig|29556.3.peg.582"/>
<protein>
    <recommendedName>
        <fullName evidence="4">P60-like lipoprotein</fullName>
    </recommendedName>
</protein>